<dbReference type="GO" id="GO:0046872">
    <property type="term" value="F:metal ion binding"/>
    <property type="evidence" value="ECO:0007669"/>
    <property type="project" value="InterPro"/>
</dbReference>
<evidence type="ECO:0000313" key="2">
    <source>
        <dbReference type="EMBL" id="QHN39852.1"/>
    </source>
</evidence>
<dbReference type="Gene3D" id="1.20.120.450">
    <property type="entry name" value="dinb family like domain"/>
    <property type="match status" value="1"/>
</dbReference>
<dbReference type="RefSeq" id="WP_005181167.1">
    <property type="nucleotide sequence ID" value="NZ_CP045804.1"/>
</dbReference>
<dbReference type="SUPFAM" id="SSF109854">
    <property type="entry name" value="DinB/YfiT-like putative metalloenzymes"/>
    <property type="match status" value="1"/>
</dbReference>
<sequence length="203" mass="21429">MTVLEDEAAAFTVAAGWAADRIGSITRWDVPGLGDWDMRALVGHTSRALLTVEQYITIPAESESADRAEAYYEAAAQMVAADEAAVLQRGIDAGVALGDDPAAAFADIADRVPKLLTGHPDALIRTIAGGMWLRNYLPTRTFELVVHGLDICAAAGLPADPPEPALRRTLELATSLAVRRGDGPCVLFAFTGRSALPTGFSVL</sequence>
<accession>A0A857L050</accession>
<organism evidence="2">
    <name type="scientific">Gordonia amarae</name>
    <dbReference type="NCBI Taxonomy" id="36821"/>
    <lineage>
        <taxon>Bacteria</taxon>
        <taxon>Bacillati</taxon>
        <taxon>Actinomycetota</taxon>
        <taxon>Actinomycetes</taxon>
        <taxon>Mycobacteriales</taxon>
        <taxon>Gordoniaceae</taxon>
        <taxon>Gordonia</taxon>
    </lineage>
</organism>
<dbReference type="AlphaFoldDB" id="A0A857L050"/>
<dbReference type="GO" id="GO:0016853">
    <property type="term" value="F:isomerase activity"/>
    <property type="evidence" value="ECO:0007669"/>
    <property type="project" value="UniProtKB-KW"/>
</dbReference>
<feature type="domain" description="Mycothiol-dependent maleylpyruvate isomerase metal-binding" evidence="1">
    <location>
        <begin position="29"/>
        <end position="151"/>
    </location>
</feature>
<keyword evidence="2" id="KW-0413">Isomerase</keyword>
<proteinExistence type="predicted"/>
<gene>
    <name evidence="2" type="ORF">GII30_12385</name>
</gene>
<name>A0A857L050_9ACTN</name>
<evidence type="ECO:0000259" key="1">
    <source>
        <dbReference type="Pfam" id="PF11716"/>
    </source>
</evidence>
<dbReference type="InterPro" id="IPR034660">
    <property type="entry name" value="DinB/YfiT-like"/>
</dbReference>
<dbReference type="EMBL" id="CP045810">
    <property type="protein sequence ID" value="QHN39852.1"/>
    <property type="molecule type" value="Genomic_DNA"/>
</dbReference>
<protein>
    <submittedName>
        <fullName evidence="2">Mycothiol maleylpyruvate isomerase</fullName>
    </submittedName>
</protein>
<reference evidence="2" key="1">
    <citation type="journal article" date="2021" name="Nat. Microbiol.">
        <title>Cocultivation of an ultrasmall environmental parasitic bacterium with lytic ability against bacteria associated with wastewater foams.</title>
        <authorList>
            <person name="Batinovic S."/>
            <person name="Rose J.J.A."/>
            <person name="Ratcliffe J."/>
            <person name="Seviour R.J."/>
            <person name="Petrovski S."/>
        </authorList>
    </citation>
    <scope>NUCLEOTIDE SEQUENCE</scope>
    <source>
        <strain evidence="2">CON44</strain>
    </source>
</reference>
<dbReference type="Pfam" id="PF11716">
    <property type="entry name" value="MDMPI_N"/>
    <property type="match status" value="1"/>
</dbReference>
<dbReference type="InterPro" id="IPR024344">
    <property type="entry name" value="MDMPI_metal-binding"/>
</dbReference>